<feature type="transmembrane region" description="Helical" evidence="12">
    <location>
        <begin position="26"/>
        <end position="47"/>
    </location>
</feature>
<evidence type="ECO:0000256" key="9">
    <source>
        <dbReference type="ARBA" id="ARBA00022989"/>
    </source>
</evidence>
<dbReference type="EMBL" id="AP019368">
    <property type="protein sequence ID" value="BBH52500.1"/>
    <property type="molecule type" value="Genomic_DNA"/>
</dbReference>
<keyword evidence="14" id="KW-1185">Reference proteome</keyword>
<protein>
    <submittedName>
        <fullName evidence="13">L-fucose:H+ symporter permease</fullName>
    </submittedName>
</protein>
<comment type="function">
    <text evidence="1">Intake of glucose and galactose.</text>
</comment>
<dbReference type="InterPro" id="IPR005964">
    <property type="entry name" value="Glc/Gal_transptr_bac"/>
</dbReference>
<dbReference type="OrthoDB" id="9795150at2"/>
<feature type="transmembrane region" description="Helical" evidence="12">
    <location>
        <begin position="322"/>
        <end position="338"/>
    </location>
</feature>
<evidence type="ECO:0000256" key="8">
    <source>
        <dbReference type="ARBA" id="ARBA00022692"/>
    </source>
</evidence>
<evidence type="ECO:0000256" key="1">
    <source>
        <dbReference type="ARBA" id="ARBA00003321"/>
    </source>
</evidence>
<keyword evidence="7" id="KW-0762">Sugar transport</keyword>
<evidence type="ECO:0000256" key="12">
    <source>
        <dbReference type="SAM" id="Phobius"/>
    </source>
</evidence>
<dbReference type="Pfam" id="PF07690">
    <property type="entry name" value="MFS_1"/>
    <property type="match status" value="1"/>
</dbReference>
<dbReference type="PANTHER" id="PTHR43702:SF3">
    <property type="entry name" value="PROTEIN TSGA"/>
    <property type="match status" value="1"/>
</dbReference>
<evidence type="ECO:0000256" key="3">
    <source>
        <dbReference type="ARBA" id="ARBA00009120"/>
    </source>
</evidence>
<sequence>MVTVAQNPRPHDQNPIPKTQENSKPAIAVVSTLFFLFGFITCLNDVLIPHLKELFSLNYAQTMLVQTTFFAAYFIVSMPASKLIEKVGYKNSFLVGLALTALGCFSFVLAAKIAIYGVFLGGLFILASGVTVIQVAANPYLTTIGSKARASSRLIFAQGLNSLGTTIAPLIGSALILSVAVKSADEIVALSALDLEIYRSTQAGSVQLPYLGLTLFVIIIAVALCFFKFPNNKVAVQNNLNSNVKFKLFDHPDLVMGTLAIFAYVGAEVAIGSLMINYISQPTIGNILFDEAGKYLSLYWGGAMVGRFIGAFVTTKIKPSKVLFTHAIIACALVTSTIMGTGYFAMTCIVAVGLFNSIMFPTIFVLSTERLGSFVEKGSGIICMAIVGGAIVPLIQGYVADISNLSISYIVPLICYVYIAFFALRAKNGISVK</sequence>
<feature type="region of interest" description="Disordered" evidence="11">
    <location>
        <begin position="1"/>
        <end position="20"/>
    </location>
</feature>
<keyword evidence="5" id="KW-1003">Cell membrane</keyword>
<evidence type="ECO:0000256" key="5">
    <source>
        <dbReference type="ARBA" id="ARBA00022475"/>
    </source>
</evidence>
<evidence type="ECO:0000256" key="11">
    <source>
        <dbReference type="SAM" id="MobiDB-lite"/>
    </source>
</evidence>
<evidence type="ECO:0000256" key="4">
    <source>
        <dbReference type="ARBA" id="ARBA00022448"/>
    </source>
</evidence>
<dbReference type="NCBIfam" id="TIGR01272">
    <property type="entry name" value="gluP"/>
    <property type="match status" value="1"/>
</dbReference>
<evidence type="ECO:0000256" key="2">
    <source>
        <dbReference type="ARBA" id="ARBA00004429"/>
    </source>
</evidence>
<dbReference type="CDD" id="cd17394">
    <property type="entry name" value="MFS_FucP_like"/>
    <property type="match status" value="1"/>
</dbReference>
<feature type="transmembrane region" description="Helical" evidence="12">
    <location>
        <begin position="162"/>
        <end position="181"/>
    </location>
</feature>
<keyword evidence="10 12" id="KW-0472">Membrane</keyword>
<feature type="transmembrane region" description="Helical" evidence="12">
    <location>
        <begin position="344"/>
        <end position="366"/>
    </location>
</feature>
<dbReference type="InterPro" id="IPR011701">
    <property type="entry name" value="MFS"/>
</dbReference>
<dbReference type="Proteomes" id="UP000291236">
    <property type="component" value="Chromosome"/>
</dbReference>
<dbReference type="GO" id="GO:0005886">
    <property type="term" value="C:plasma membrane"/>
    <property type="evidence" value="ECO:0007669"/>
    <property type="project" value="UniProtKB-SubCell"/>
</dbReference>
<dbReference type="GO" id="GO:0005354">
    <property type="term" value="F:galactose transmembrane transporter activity"/>
    <property type="evidence" value="ECO:0007669"/>
    <property type="project" value="InterPro"/>
</dbReference>
<name>A0A4P2VL83_FLUSA</name>
<keyword evidence="4" id="KW-0813">Transport</keyword>
<keyword evidence="8 12" id="KW-0812">Transmembrane</keyword>
<dbReference type="KEGG" id="sbf:JCM31447_09410"/>
<feature type="transmembrane region" description="Helical" evidence="12">
    <location>
        <begin position="378"/>
        <end position="399"/>
    </location>
</feature>
<dbReference type="InterPro" id="IPR050375">
    <property type="entry name" value="MFS_TsgA-like"/>
</dbReference>
<comment type="subcellular location">
    <subcellularLocation>
        <location evidence="2">Cell inner membrane</location>
        <topology evidence="2">Multi-pass membrane protein</topology>
    </subcellularLocation>
</comment>
<reference evidence="13 14" key="1">
    <citation type="submission" date="2018-12" db="EMBL/GenBank/DDBJ databases">
        <title>Rubrispira sanarue gen. nov., sp., nov., a member of the order Silvanigrellales, isolated from a brackish lake in Hamamatsu Japan.</title>
        <authorList>
            <person name="Maejima Y."/>
            <person name="Iino T."/>
            <person name="Muraguchi Y."/>
            <person name="Fukuda K."/>
            <person name="Nojiri H."/>
            <person name="Ohkuma M."/>
            <person name="Moriuchi R."/>
            <person name="Dohra H."/>
            <person name="Kimbara K."/>
            <person name="Shintani M."/>
        </authorList>
    </citation>
    <scope>NUCLEOTIDE SEQUENCE [LARGE SCALE GENOMIC DNA]</scope>
    <source>
        <strain evidence="13 14">RF1110005</strain>
    </source>
</reference>
<dbReference type="RefSeq" id="WP_130607064.1">
    <property type="nucleotide sequence ID" value="NZ_AP019368.1"/>
</dbReference>
<comment type="similarity">
    <text evidence="3">Belongs to the major facilitator superfamily. FHS transporter (TC 2.A.1.7) family.</text>
</comment>
<evidence type="ECO:0000313" key="14">
    <source>
        <dbReference type="Proteomes" id="UP000291236"/>
    </source>
</evidence>
<feature type="transmembrane region" description="Helical" evidence="12">
    <location>
        <begin position="405"/>
        <end position="424"/>
    </location>
</feature>
<keyword evidence="6" id="KW-0997">Cell inner membrane</keyword>
<evidence type="ECO:0000256" key="7">
    <source>
        <dbReference type="ARBA" id="ARBA00022597"/>
    </source>
</evidence>
<keyword evidence="9 12" id="KW-1133">Transmembrane helix</keyword>
<gene>
    <name evidence="13" type="ORF">JCM31447_09410</name>
</gene>
<feature type="transmembrane region" description="Helical" evidence="12">
    <location>
        <begin position="296"/>
        <end position="315"/>
    </location>
</feature>
<dbReference type="Gene3D" id="1.20.1250.20">
    <property type="entry name" value="MFS general substrate transporter like domains"/>
    <property type="match status" value="2"/>
</dbReference>
<dbReference type="GO" id="GO:1904659">
    <property type="term" value="P:D-glucose transmembrane transport"/>
    <property type="evidence" value="ECO:0007669"/>
    <property type="project" value="InterPro"/>
</dbReference>
<dbReference type="GO" id="GO:0055056">
    <property type="term" value="F:D-glucose transmembrane transporter activity"/>
    <property type="evidence" value="ECO:0007669"/>
    <property type="project" value="InterPro"/>
</dbReference>
<evidence type="ECO:0000313" key="13">
    <source>
        <dbReference type="EMBL" id="BBH52500.1"/>
    </source>
</evidence>
<feature type="transmembrane region" description="Helical" evidence="12">
    <location>
        <begin position="116"/>
        <end position="141"/>
    </location>
</feature>
<dbReference type="AlphaFoldDB" id="A0A4P2VL83"/>
<feature type="transmembrane region" description="Helical" evidence="12">
    <location>
        <begin position="208"/>
        <end position="227"/>
    </location>
</feature>
<dbReference type="PANTHER" id="PTHR43702">
    <property type="entry name" value="L-FUCOSE-PROTON SYMPORTER"/>
    <property type="match status" value="1"/>
</dbReference>
<accession>A0A4P2VL83</accession>
<dbReference type="SUPFAM" id="SSF103473">
    <property type="entry name" value="MFS general substrate transporter"/>
    <property type="match status" value="1"/>
</dbReference>
<proteinExistence type="inferred from homology"/>
<organism evidence="13 14">
    <name type="scientific">Fluviispira sanaruensis</name>
    <dbReference type="NCBI Taxonomy" id="2493639"/>
    <lineage>
        <taxon>Bacteria</taxon>
        <taxon>Pseudomonadati</taxon>
        <taxon>Bdellovibrionota</taxon>
        <taxon>Oligoflexia</taxon>
        <taxon>Silvanigrellales</taxon>
        <taxon>Silvanigrellaceae</taxon>
        <taxon>Fluviispira</taxon>
    </lineage>
</organism>
<feature type="transmembrane region" description="Helical" evidence="12">
    <location>
        <begin position="59"/>
        <end position="80"/>
    </location>
</feature>
<dbReference type="InterPro" id="IPR036259">
    <property type="entry name" value="MFS_trans_sf"/>
</dbReference>
<feature type="transmembrane region" description="Helical" evidence="12">
    <location>
        <begin position="254"/>
        <end position="276"/>
    </location>
</feature>
<feature type="transmembrane region" description="Helical" evidence="12">
    <location>
        <begin position="92"/>
        <end position="110"/>
    </location>
</feature>
<evidence type="ECO:0000256" key="10">
    <source>
        <dbReference type="ARBA" id="ARBA00023136"/>
    </source>
</evidence>
<evidence type="ECO:0000256" key="6">
    <source>
        <dbReference type="ARBA" id="ARBA00022519"/>
    </source>
</evidence>